<evidence type="ECO:0000313" key="2">
    <source>
        <dbReference type="EMBL" id="KAF0450389.1"/>
    </source>
</evidence>
<proteinExistence type="predicted"/>
<gene>
    <name evidence="2" type="ORF">F8M41_002185</name>
</gene>
<keyword evidence="3" id="KW-1185">Reference proteome</keyword>
<protein>
    <submittedName>
        <fullName evidence="2">Uncharacterized protein</fullName>
    </submittedName>
</protein>
<sequence>MYYSTLAKISNVSEEPNEFNELYSDDSDSEGSESEEDTTNNNNWDNIMLMISQILDNETEIDIEADSNNFDYNFLTAFIPKESQMLNGTG</sequence>
<comment type="caution">
    <text evidence="2">The sequence shown here is derived from an EMBL/GenBank/DDBJ whole genome shotgun (WGS) entry which is preliminary data.</text>
</comment>
<accession>A0A8H4A8P0</accession>
<evidence type="ECO:0000313" key="3">
    <source>
        <dbReference type="Proteomes" id="UP000439903"/>
    </source>
</evidence>
<dbReference type="Proteomes" id="UP000439903">
    <property type="component" value="Unassembled WGS sequence"/>
</dbReference>
<feature type="compositionally biased region" description="Acidic residues" evidence="1">
    <location>
        <begin position="16"/>
        <end position="38"/>
    </location>
</feature>
<reference evidence="2 3" key="1">
    <citation type="journal article" date="2019" name="Environ. Microbiol.">
        <title>At the nexus of three kingdoms: the genome of the mycorrhizal fungus Gigaspora margarita provides insights into plant, endobacterial and fungal interactions.</title>
        <authorList>
            <person name="Venice F."/>
            <person name="Ghignone S."/>
            <person name="Salvioli di Fossalunga A."/>
            <person name="Amselem J."/>
            <person name="Novero M."/>
            <person name="Xianan X."/>
            <person name="Sedzielewska Toro K."/>
            <person name="Morin E."/>
            <person name="Lipzen A."/>
            <person name="Grigoriev I.V."/>
            <person name="Henrissat B."/>
            <person name="Martin F.M."/>
            <person name="Bonfante P."/>
        </authorList>
    </citation>
    <scope>NUCLEOTIDE SEQUENCE [LARGE SCALE GENOMIC DNA]</scope>
    <source>
        <strain evidence="2 3">BEG34</strain>
    </source>
</reference>
<name>A0A8H4A8P0_GIGMA</name>
<evidence type="ECO:0000256" key="1">
    <source>
        <dbReference type="SAM" id="MobiDB-lite"/>
    </source>
</evidence>
<dbReference type="AlphaFoldDB" id="A0A8H4A8P0"/>
<organism evidence="2 3">
    <name type="scientific">Gigaspora margarita</name>
    <dbReference type="NCBI Taxonomy" id="4874"/>
    <lineage>
        <taxon>Eukaryota</taxon>
        <taxon>Fungi</taxon>
        <taxon>Fungi incertae sedis</taxon>
        <taxon>Mucoromycota</taxon>
        <taxon>Glomeromycotina</taxon>
        <taxon>Glomeromycetes</taxon>
        <taxon>Diversisporales</taxon>
        <taxon>Gigasporaceae</taxon>
        <taxon>Gigaspora</taxon>
    </lineage>
</organism>
<dbReference type="EMBL" id="WTPW01001187">
    <property type="protein sequence ID" value="KAF0450389.1"/>
    <property type="molecule type" value="Genomic_DNA"/>
</dbReference>
<feature type="region of interest" description="Disordered" evidence="1">
    <location>
        <begin position="16"/>
        <end position="43"/>
    </location>
</feature>